<feature type="coiled-coil region" evidence="1">
    <location>
        <begin position="158"/>
        <end position="185"/>
    </location>
</feature>
<evidence type="ECO:0000259" key="2">
    <source>
        <dbReference type="Pfam" id="PF02463"/>
    </source>
</evidence>
<protein>
    <recommendedName>
        <fullName evidence="2">RecF/RecN/SMC N-terminal domain-containing protein</fullName>
    </recommendedName>
</protein>
<reference evidence="3" key="1">
    <citation type="journal article" date="2015" name="Nature">
        <title>Complex archaea that bridge the gap between prokaryotes and eukaryotes.</title>
        <authorList>
            <person name="Spang A."/>
            <person name="Saw J.H."/>
            <person name="Jorgensen S.L."/>
            <person name="Zaremba-Niedzwiedzka K."/>
            <person name="Martijn J."/>
            <person name="Lind A.E."/>
            <person name="van Eijk R."/>
            <person name="Schleper C."/>
            <person name="Guy L."/>
            <person name="Ettema T.J."/>
        </authorList>
    </citation>
    <scope>NUCLEOTIDE SEQUENCE</scope>
</reference>
<proteinExistence type="predicted"/>
<dbReference type="InterPro" id="IPR027417">
    <property type="entry name" value="P-loop_NTPase"/>
</dbReference>
<feature type="coiled-coil region" evidence="1">
    <location>
        <begin position="2"/>
        <end position="56"/>
    </location>
</feature>
<keyword evidence="1" id="KW-0175">Coiled coil</keyword>
<accession>A0A0F8WW22</accession>
<dbReference type="AlphaFoldDB" id="A0A0F8WW22"/>
<evidence type="ECO:0000313" key="3">
    <source>
        <dbReference type="EMBL" id="KKK52615.1"/>
    </source>
</evidence>
<dbReference type="PANTHER" id="PTHR32114:SF2">
    <property type="entry name" value="ABC TRANSPORTER ABCH.3"/>
    <property type="match status" value="1"/>
</dbReference>
<feature type="non-terminal residue" evidence="3">
    <location>
        <position position="1"/>
    </location>
</feature>
<organism evidence="3">
    <name type="scientific">marine sediment metagenome</name>
    <dbReference type="NCBI Taxonomy" id="412755"/>
    <lineage>
        <taxon>unclassified sequences</taxon>
        <taxon>metagenomes</taxon>
        <taxon>ecological metagenomes</taxon>
    </lineage>
</organism>
<comment type="caution">
    <text evidence="3">The sequence shown here is derived from an EMBL/GenBank/DDBJ whole genome shotgun (WGS) entry which is preliminary data.</text>
</comment>
<evidence type="ECO:0000256" key="1">
    <source>
        <dbReference type="SAM" id="Coils"/>
    </source>
</evidence>
<sequence length="340" mass="39905">RKQSLEEDVEEYLIIKNEVEKIPKLKEEIDPLRLQTTNHNKEIENIEVEIKKLEHIPGKRIKTMDTITSLTEKYNSYILHIKTSNKLPNIESKRETASKSLNETKYQSRNQDQLLADLRPKFDKEEFFRTEQEIKDTDQNVAVIKNQLGEKRINLKENETKLKEVGEKEEKLEGLKTQRAKLNTIKSFLEKLRVWIREFVPKFRAALIAKINVFASEIYRSIREEEDAGLRWLQNYDIEITTSKSQKKFHKLSGGEKMAAALSVRLAILKSLANIDFAFFDEPTTNLDQTARINLSKYIHNIKGFEQLFVISHDDSFKRQSEYVIKFTKDDQDITKIEVL</sequence>
<name>A0A0F8WW22_9ZZZZ</name>
<dbReference type="Pfam" id="PF02463">
    <property type="entry name" value="SMC_N"/>
    <property type="match status" value="1"/>
</dbReference>
<dbReference type="EMBL" id="LAZR01066933">
    <property type="protein sequence ID" value="KKK52615.1"/>
    <property type="molecule type" value="Genomic_DNA"/>
</dbReference>
<feature type="domain" description="RecF/RecN/SMC N-terminal" evidence="2">
    <location>
        <begin position="130"/>
        <end position="335"/>
    </location>
</feature>
<dbReference type="Gene3D" id="3.40.50.300">
    <property type="entry name" value="P-loop containing nucleotide triphosphate hydrolases"/>
    <property type="match status" value="1"/>
</dbReference>
<dbReference type="InterPro" id="IPR003395">
    <property type="entry name" value="RecF/RecN/SMC_N"/>
</dbReference>
<gene>
    <name evidence="3" type="ORF">LCGC14_3103120</name>
</gene>
<dbReference type="PANTHER" id="PTHR32114">
    <property type="entry name" value="ABC TRANSPORTER ABCH.3"/>
    <property type="match status" value="1"/>
</dbReference>
<dbReference type="SUPFAM" id="SSF52540">
    <property type="entry name" value="P-loop containing nucleoside triphosphate hydrolases"/>
    <property type="match status" value="1"/>
</dbReference>